<comment type="caution">
    <text evidence="9">The sequence shown here is derived from an EMBL/GenBank/DDBJ whole genome shotgun (WGS) entry which is preliminary data.</text>
</comment>
<evidence type="ECO:0000313" key="10">
    <source>
        <dbReference type="Proteomes" id="UP000223913"/>
    </source>
</evidence>
<dbReference type="PROSITE" id="PS00761">
    <property type="entry name" value="SPASE_I_3"/>
    <property type="match status" value="1"/>
</dbReference>
<evidence type="ECO:0000313" key="9">
    <source>
        <dbReference type="EMBL" id="PHN01281.1"/>
    </source>
</evidence>
<comment type="subcellular location">
    <subcellularLocation>
        <location evidence="7">Membrane</location>
        <topology evidence="7">Single-pass type II membrane protein</topology>
    </subcellularLocation>
</comment>
<evidence type="ECO:0000259" key="8">
    <source>
        <dbReference type="Pfam" id="PF10502"/>
    </source>
</evidence>
<dbReference type="InterPro" id="IPR019533">
    <property type="entry name" value="Peptidase_S26"/>
</dbReference>
<dbReference type="InterPro" id="IPR036286">
    <property type="entry name" value="LexA/Signal_pep-like_sf"/>
</dbReference>
<dbReference type="GO" id="GO:0004252">
    <property type="term" value="F:serine-type endopeptidase activity"/>
    <property type="evidence" value="ECO:0007669"/>
    <property type="project" value="InterPro"/>
</dbReference>
<dbReference type="InterPro" id="IPR019758">
    <property type="entry name" value="Pept_S26A_signal_pept_1_CS"/>
</dbReference>
<keyword evidence="7" id="KW-1133">Transmembrane helix</keyword>
<name>A0A2D0MYC0_FLAN2</name>
<feature type="transmembrane region" description="Helical" evidence="7">
    <location>
        <begin position="54"/>
        <end position="75"/>
    </location>
</feature>
<evidence type="ECO:0000256" key="6">
    <source>
        <dbReference type="PIRSR" id="PIRSR600223-1"/>
    </source>
</evidence>
<comment type="similarity">
    <text evidence="2 7">Belongs to the peptidase S26 family.</text>
</comment>
<feature type="domain" description="Peptidase S26" evidence="8">
    <location>
        <begin position="56"/>
        <end position="204"/>
    </location>
</feature>
<evidence type="ECO:0000256" key="1">
    <source>
        <dbReference type="ARBA" id="ARBA00000677"/>
    </source>
</evidence>
<dbReference type="GO" id="GO:0006465">
    <property type="term" value="P:signal peptide processing"/>
    <property type="evidence" value="ECO:0007669"/>
    <property type="project" value="InterPro"/>
</dbReference>
<dbReference type="InterPro" id="IPR000223">
    <property type="entry name" value="Pept_S26A_signal_pept_1"/>
</dbReference>
<feature type="active site" evidence="6">
    <location>
        <position position="171"/>
    </location>
</feature>
<keyword evidence="5 7" id="KW-0378">Hydrolase</keyword>
<feature type="domain" description="Peptidase S26" evidence="8">
    <location>
        <begin position="301"/>
        <end position="336"/>
    </location>
</feature>
<dbReference type="EMBL" id="PDUD01000058">
    <property type="protein sequence ID" value="PHN01281.1"/>
    <property type="molecule type" value="Genomic_DNA"/>
</dbReference>
<dbReference type="PANTHER" id="PTHR43390:SF1">
    <property type="entry name" value="CHLOROPLAST PROCESSING PEPTIDASE"/>
    <property type="match status" value="1"/>
</dbReference>
<keyword evidence="7" id="KW-0472">Membrane</keyword>
<dbReference type="RefSeq" id="WP_099155338.1">
    <property type="nucleotide sequence ID" value="NZ_PDUD01000058.1"/>
</dbReference>
<dbReference type="SUPFAM" id="SSF51306">
    <property type="entry name" value="LexA/Signal peptidase"/>
    <property type="match status" value="2"/>
</dbReference>
<keyword evidence="7" id="KW-0645">Protease</keyword>
<feature type="transmembrane region" description="Helical" evidence="7">
    <location>
        <begin position="20"/>
        <end position="42"/>
    </location>
</feature>
<dbReference type="InterPro" id="IPR019757">
    <property type="entry name" value="Pept_S26A_signal_pept_1_Lys-AS"/>
</dbReference>
<dbReference type="OrthoDB" id="9802919at2"/>
<comment type="caution">
    <text evidence="7">Lacks conserved residue(s) required for the propagation of feature annotation.</text>
</comment>
<protein>
    <recommendedName>
        <fullName evidence="4 7">Signal peptidase I</fullName>
        <ecNumber evidence="3 7">3.4.21.89</ecNumber>
    </recommendedName>
</protein>
<evidence type="ECO:0000256" key="7">
    <source>
        <dbReference type="RuleBase" id="RU362042"/>
    </source>
</evidence>
<dbReference type="AlphaFoldDB" id="A0A2D0MYC0"/>
<gene>
    <name evidence="9" type="primary">lepB</name>
    <name evidence="9" type="ORF">CRP01_38025</name>
</gene>
<dbReference type="GO" id="GO:0016020">
    <property type="term" value="C:membrane"/>
    <property type="evidence" value="ECO:0007669"/>
    <property type="project" value="UniProtKB-SubCell"/>
</dbReference>
<dbReference type="PRINTS" id="PR00727">
    <property type="entry name" value="LEADERPTASE"/>
</dbReference>
<dbReference type="Pfam" id="PF10502">
    <property type="entry name" value="Peptidase_S26"/>
    <property type="match status" value="2"/>
</dbReference>
<dbReference type="GO" id="GO:0009003">
    <property type="term" value="F:signal peptidase activity"/>
    <property type="evidence" value="ECO:0007669"/>
    <property type="project" value="UniProtKB-EC"/>
</dbReference>
<reference evidence="9 10" key="1">
    <citation type="submission" date="2017-10" db="EMBL/GenBank/DDBJ databases">
        <title>The draft genome sequence of Lewinella nigricans NBRC 102662.</title>
        <authorList>
            <person name="Wang K."/>
        </authorList>
    </citation>
    <scope>NUCLEOTIDE SEQUENCE [LARGE SCALE GENOMIC DNA]</scope>
    <source>
        <strain evidence="9 10">NBRC 102662</strain>
    </source>
</reference>
<evidence type="ECO:0000256" key="3">
    <source>
        <dbReference type="ARBA" id="ARBA00013208"/>
    </source>
</evidence>
<keyword evidence="7" id="KW-0812">Transmembrane</keyword>
<dbReference type="NCBIfam" id="TIGR02227">
    <property type="entry name" value="sigpep_I_bact"/>
    <property type="match status" value="1"/>
</dbReference>
<accession>A0A2D0MYC0</accession>
<dbReference type="PROSITE" id="PS00760">
    <property type="entry name" value="SPASE_I_2"/>
    <property type="match status" value="1"/>
</dbReference>
<comment type="catalytic activity">
    <reaction evidence="1 7">
        <text>Cleavage of hydrophobic, N-terminal signal or leader sequences from secreted and periplasmic proteins.</text>
        <dbReference type="EC" id="3.4.21.89"/>
    </reaction>
</comment>
<evidence type="ECO:0000256" key="2">
    <source>
        <dbReference type="ARBA" id="ARBA00009370"/>
    </source>
</evidence>
<dbReference type="PANTHER" id="PTHR43390">
    <property type="entry name" value="SIGNAL PEPTIDASE I"/>
    <property type="match status" value="1"/>
</dbReference>
<evidence type="ECO:0000256" key="5">
    <source>
        <dbReference type="ARBA" id="ARBA00022801"/>
    </source>
</evidence>
<proteinExistence type="inferred from homology"/>
<sequence>MPNKGKLVLISAVSLLPSCFGLWWLSIGFIIYLSIHGIFYVYLKKIASQKWLKIFRQILMVLNVFMVAILLRMFVFEICRVPTASMENTVQTGDYIVVNKLAYGPVLPNGISDVPWLQALQPDSYAHKNTATNPTLYSRSFYRRLTGYDNIQRMDIIIFDDPVRQNELLVKRLIGLPGDTLQMIDGTVFVNGSKLQMPETGKSFFRLFCRVESKLFQELQNQRKIWDKKRQCFLLNLTPVEASTFQELAECDSIHPSIDAGDPGAKGWPGTLHPNWTRDNFGPIVISEKQKNGKINNNNSTDLYFVLGDNRSESIDSRTFGLIPEKSIKGKASAILFSSASDKSLFRRIIKIPH</sequence>
<keyword evidence="10" id="KW-1185">Reference proteome</keyword>
<dbReference type="Gene3D" id="2.10.109.10">
    <property type="entry name" value="Umud Fragment, subunit A"/>
    <property type="match status" value="2"/>
</dbReference>
<feature type="active site" evidence="6">
    <location>
        <position position="85"/>
    </location>
</feature>
<dbReference type="EC" id="3.4.21.89" evidence="3 7"/>
<evidence type="ECO:0000256" key="4">
    <source>
        <dbReference type="ARBA" id="ARBA00019232"/>
    </source>
</evidence>
<organism evidence="9 10">
    <name type="scientific">Flavilitoribacter nigricans (strain ATCC 23147 / DSM 23189 / NBRC 102662 / NCIMB 1420 / SS-2)</name>
    <name type="common">Lewinella nigricans</name>
    <dbReference type="NCBI Taxonomy" id="1122177"/>
    <lineage>
        <taxon>Bacteria</taxon>
        <taxon>Pseudomonadati</taxon>
        <taxon>Bacteroidota</taxon>
        <taxon>Saprospiria</taxon>
        <taxon>Saprospirales</taxon>
        <taxon>Lewinellaceae</taxon>
        <taxon>Flavilitoribacter</taxon>
    </lineage>
</organism>
<dbReference type="Proteomes" id="UP000223913">
    <property type="component" value="Unassembled WGS sequence"/>
</dbReference>
<dbReference type="CDD" id="cd06530">
    <property type="entry name" value="S26_SPase_I"/>
    <property type="match status" value="2"/>
</dbReference>